<keyword evidence="1" id="KW-0966">Cell projection</keyword>
<keyword evidence="1" id="KW-0969">Cilium</keyword>
<dbReference type="EMBL" id="CP123584">
    <property type="protein sequence ID" value="WZK89102.1"/>
    <property type="molecule type" value="Genomic_DNA"/>
</dbReference>
<proteinExistence type="predicted"/>
<keyword evidence="2" id="KW-1185">Reference proteome</keyword>
<reference evidence="1 2" key="1">
    <citation type="submission" date="2023-04" db="EMBL/GenBank/DDBJ databases">
        <title>Complete genome sequence of Alisedimentitalea scapharcae.</title>
        <authorList>
            <person name="Rong J.-C."/>
            <person name="Yi M.-L."/>
            <person name="Zhao Q."/>
        </authorList>
    </citation>
    <scope>NUCLEOTIDE SEQUENCE [LARGE SCALE GENOMIC DNA]</scope>
    <source>
        <strain evidence="1 2">KCTC 42119</strain>
    </source>
</reference>
<evidence type="ECO:0000313" key="2">
    <source>
        <dbReference type="Proteomes" id="UP001623232"/>
    </source>
</evidence>
<protein>
    <submittedName>
        <fullName evidence="1">Flagellar biosynthesis regulator FlaF</fullName>
    </submittedName>
</protein>
<accession>A0ABZ2XUV8</accession>
<dbReference type="InterPro" id="IPR010845">
    <property type="entry name" value="FlaF"/>
</dbReference>
<evidence type="ECO:0000313" key="1">
    <source>
        <dbReference type="EMBL" id="WZK89102.1"/>
    </source>
</evidence>
<organism evidence="1 2">
    <name type="scientific">Aliisedimentitalea scapharcae</name>
    <dbReference type="NCBI Taxonomy" id="1524259"/>
    <lineage>
        <taxon>Bacteria</taxon>
        <taxon>Pseudomonadati</taxon>
        <taxon>Pseudomonadota</taxon>
        <taxon>Alphaproteobacteria</taxon>
        <taxon>Rhodobacterales</taxon>
        <taxon>Roseobacteraceae</taxon>
        <taxon>Aliisedimentitalea</taxon>
    </lineage>
</organism>
<dbReference type="Proteomes" id="UP001623232">
    <property type="component" value="Chromosome"/>
</dbReference>
<keyword evidence="1" id="KW-0282">Flagellum</keyword>
<dbReference type="Pfam" id="PF07309">
    <property type="entry name" value="FlaF"/>
    <property type="match status" value="1"/>
</dbReference>
<gene>
    <name evidence="1" type="primary">flaF</name>
    <name evidence="1" type="ORF">QEZ52_00715</name>
</gene>
<dbReference type="NCBIfam" id="NF009435">
    <property type="entry name" value="PRK12794.1"/>
    <property type="match status" value="1"/>
</dbReference>
<dbReference type="RefSeq" id="WP_406647031.1">
    <property type="nucleotide sequence ID" value="NZ_CP123584.1"/>
</dbReference>
<sequence length="123" mass="13734">MNATMKAQRAYSTASAPTRTSKDIEYDAMARITHKIRSSAQKGPTGYRSLVEALHDNRKLWDIFAVEVADANNPLPSDLKARLFYLAEFTRHHTSRVLAKQETVDALVEVNTSVLRGMRGGDI</sequence>
<name>A0ABZ2XUV8_9RHOB</name>